<comment type="similarity">
    <text evidence="2">Belongs to the dynein heavy chain family.</text>
</comment>
<dbReference type="InterPro" id="IPR024743">
    <property type="entry name" value="Dynein_HC_stalk"/>
</dbReference>
<evidence type="ECO:0000256" key="8">
    <source>
        <dbReference type="ARBA" id="ARBA00023054"/>
    </source>
</evidence>
<keyword evidence="11" id="KW-0206">Cytoskeleton</keyword>
<dbReference type="InterPro" id="IPR027417">
    <property type="entry name" value="P-loop_NTPase"/>
</dbReference>
<accession>A0A8S3ZVY6</accession>
<comment type="caution">
    <text evidence="19">The sequence shown here is derived from an EMBL/GenBank/DDBJ whole genome shotgun (WGS) entry which is preliminary data.</text>
</comment>
<dbReference type="InterPro" id="IPR041228">
    <property type="entry name" value="Dynein_C"/>
</dbReference>
<dbReference type="GO" id="GO:0008569">
    <property type="term" value="F:minus-end-directed microtubule motor activity"/>
    <property type="evidence" value="ECO:0007669"/>
    <property type="project" value="InterPro"/>
</dbReference>
<feature type="domain" description="Dynein heavy chain AAA lid" evidence="17">
    <location>
        <begin position="770"/>
        <end position="909"/>
    </location>
</feature>
<dbReference type="GO" id="GO:0005930">
    <property type="term" value="C:axoneme"/>
    <property type="evidence" value="ECO:0007669"/>
    <property type="project" value="UniProtKB-SubCell"/>
</dbReference>
<evidence type="ECO:0000256" key="10">
    <source>
        <dbReference type="ARBA" id="ARBA00023175"/>
    </source>
</evidence>
<dbReference type="Pfam" id="PF12777">
    <property type="entry name" value="MT"/>
    <property type="match status" value="1"/>
</dbReference>
<proteinExistence type="inferred from homology"/>
<evidence type="ECO:0000259" key="17">
    <source>
        <dbReference type="Pfam" id="PF18198"/>
    </source>
</evidence>
<dbReference type="EMBL" id="CAJHNH020005224">
    <property type="protein sequence ID" value="CAG5132288.1"/>
    <property type="molecule type" value="Genomic_DNA"/>
</dbReference>
<name>A0A8S3ZVY6_9EUPU</name>
<keyword evidence="7" id="KW-0243">Dynein</keyword>
<keyword evidence="5" id="KW-0547">Nucleotide-binding</keyword>
<dbReference type="Gene3D" id="3.10.490.20">
    <property type="match status" value="1"/>
</dbReference>
<evidence type="ECO:0000256" key="7">
    <source>
        <dbReference type="ARBA" id="ARBA00023017"/>
    </source>
</evidence>
<evidence type="ECO:0000259" key="18">
    <source>
        <dbReference type="Pfam" id="PF18199"/>
    </source>
</evidence>
<feature type="domain" description="Dynein heavy chain C-terminal" evidence="18">
    <location>
        <begin position="915"/>
        <end position="1217"/>
    </location>
</feature>
<protein>
    <recommendedName>
        <fullName evidence="21">Dynein heavy chain</fullName>
    </recommendedName>
</protein>
<dbReference type="AlphaFoldDB" id="A0A8S3ZVY6"/>
<keyword evidence="9" id="KW-0969">Cilium</keyword>
<dbReference type="Gene3D" id="1.20.1270.280">
    <property type="match status" value="1"/>
</dbReference>
<dbReference type="InterPro" id="IPR043160">
    <property type="entry name" value="Dynein_C_barrel"/>
</dbReference>
<feature type="domain" description="Dynein heavy chain region D6 P-loop" evidence="14">
    <location>
        <begin position="641"/>
        <end position="754"/>
    </location>
</feature>
<evidence type="ECO:0000256" key="1">
    <source>
        <dbReference type="ARBA" id="ARBA00004430"/>
    </source>
</evidence>
<evidence type="ECO:0000259" key="15">
    <source>
        <dbReference type="Pfam" id="PF12777"/>
    </source>
</evidence>
<dbReference type="GO" id="GO:0045505">
    <property type="term" value="F:dynein intermediate chain binding"/>
    <property type="evidence" value="ECO:0007669"/>
    <property type="project" value="InterPro"/>
</dbReference>
<dbReference type="PANTHER" id="PTHR22878">
    <property type="entry name" value="DYNEIN HEAVY CHAIN 6, AXONEMAL-LIKE-RELATED"/>
    <property type="match status" value="1"/>
</dbReference>
<comment type="subcellular location">
    <subcellularLocation>
        <location evidence="1">Cytoplasm</location>
        <location evidence="1">Cytoskeleton</location>
        <location evidence="1">Cilium axoneme</location>
    </subcellularLocation>
</comment>
<dbReference type="InterPro" id="IPR035706">
    <property type="entry name" value="AAA_9"/>
</dbReference>
<feature type="domain" description="Dynein heavy chain coiled coil stalk" evidence="15">
    <location>
        <begin position="2"/>
        <end position="146"/>
    </location>
</feature>
<feature type="non-terminal residue" evidence="19">
    <location>
        <position position="1221"/>
    </location>
</feature>
<feature type="coiled-coil region" evidence="13">
    <location>
        <begin position="32"/>
        <end position="94"/>
    </location>
</feature>
<dbReference type="Gene3D" id="1.10.8.1220">
    <property type="match status" value="1"/>
</dbReference>
<dbReference type="FunFam" id="3.10.490.20:FF:000001">
    <property type="entry name" value="dynein heavy chain 7, axonemal"/>
    <property type="match status" value="1"/>
</dbReference>
<dbReference type="GO" id="GO:0007018">
    <property type="term" value="P:microtubule-based movement"/>
    <property type="evidence" value="ECO:0007669"/>
    <property type="project" value="InterPro"/>
</dbReference>
<gene>
    <name evidence="19" type="ORF">CUNI_LOCUS17846</name>
</gene>
<dbReference type="PANTHER" id="PTHR22878:SF73">
    <property type="entry name" value="DYNEIN AXONEMAL HEAVY CHAIN 1"/>
    <property type="match status" value="1"/>
</dbReference>
<dbReference type="FunFam" id="1.10.8.720:FF:000001">
    <property type="entry name" value="dynein heavy chain 7, axonemal"/>
    <property type="match status" value="1"/>
</dbReference>
<dbReference type="Pfam" id="PF03028">
    <property type="entry name" value="Dynein_heavy"/>
    <property type="match status" value="1"/>
</dbReference>
<evidence type="ECO:0008006" key="21">
    <source>
        <dbReference type="Google" id="ProtNLM"/>
    </source>
</evidence>
<dbReference type="InterPro" id="IPR026983">
    <property type="entry name" value="DHC"/>
</dbReference>
<sequence>VSKACTSICQWTQAMYKYHFVAKAVAPKREKLRIAKEELAETQRILDAAKLQLQQVEEGIATLQAKYNDCVQKKDELDNKCKECEARLNRADKLIGGLADEKDRWKESVETLEKIIDNFVGDILVSSACIAYLGPFTGEYRQEMVTDWISNLDRHKVPRTEEPSLIGSMSNPVKIRSWQIAGLPKDNLSVENGVIVEFSRRWSLFIDPQGQANKWIKNMERDAGLDVIKLSDKDFLRSLENAVRFGKPCLLENIGVELDPALEPILLRQTYKLQGSTVIKLGDSIIPYHEDFKFYMTTKLPNPHYTPEVSTKVTLVNFTLSPSGLEDQLLGIVVAEERPDLEEAKNQLIVSNAKMKQELKEIEDRILLRLSSSEGSPVDDLDLIQVLADSKSKSLEIKAILVAEHTEKDIDRTRSQYIPVAVNTQILFFCVADMANIDPMYQYSLEWFISIFLGGISQADRADKIPERIKNINKFFTFSLYSNVCRSLFEKHKLLFAFLLCVRIQMHEGIIDMNEWRILISGGTHRPKDWPNPDPQWISERSWSEILTLPALPTFAKFAEDFKHHLVEFERIFDSPDPHREKLPGKWGQNLDKFQAILVLKALRPDKVTNAMQDYVAENMGQRFIEPQTSDLGLVYKDSSPTTPLVFVLSQGTDPANDLYKFAETMRFAKKLTAISLGQGQGPRADAMMREAMERGKWVFFQNCHLAPSFMPMLERLVEHIDPDKVHRDFRLWLTSMPSEKFPVFILQNSSKMTVEPPKGIKANLAVPEFKHLLLSLCLFHGVVIERRKFGALGFNIPYEFTDGDLRICISQLKMFLMEYTEIPFKVLVYTAGHINYGGRVTDDWDRRCLMNILGGFYKSDVIKEGFTYSESGIYKQISTDNELNGYLSYIRSLPINDTPEMFGLHENANITFAQNETFMLLEDLVKLQPKTSLGGGLSREEVMENTAQAILKQVPKAVDLANVMTKYPVLYDQSMNTVLVQEVIRYNRLLNVIHQSLHDLQKALKGLVVMSQQLEDMANSLFNNAVPTVWATKAYPSLKPLASWVLDLISRMNFIHSWIDEGIPSVYWISGFFFPQAFLTGTLQNYARKSVISIDSITFEFQILKDSYTELTSAPKDGCYIRGLFAEGARWDSTQHMLAESRPKELYTDMPVIWLIPVPNRKVPITDIYDCPVYKTLTRAGTLSTTGHSTNFVFSVEIPTDKPQEHWIKRGVALLCALNY</sequence>
<dbReference type="InterPro" id="IPR004273">
    <property type="entry name" value="Dynein_heavy_D6_P-loop"/>
</dbReference>
<dbReference type="Gene3D" id="1.20.920.20">
    <property type="match status" value="1"/>
</dbReference>
<evidence type="ECO:0000256" key="6">
    <source>
        <dbReference type="ARBA" id="ARBA00022840"/>
    </source>
</evidence>
<dbReference type="Pfam" id="PF18198">
    <property type="entry name" value="AAA_lid_11"/>
    <property type="match status" value="1"/>
</dbReference>
<dbReference type="GO" id="GO:0005524">
    <property type="term" value="F:ATP binding"/>
    <property type="evidence" value="ECO:0007669"/>
    <property type="project" value="UniProtKB-KW"/>
</dbReference>
<evidence type="ECO:0000256" key="12">
    <source>
        <dbReference type="ARBA" id="ARBA00023273"/>
    </source>
</evidence>
<evidence type="ECO:0000259" key="14">
    <source>
        <dbReference type="Pfam" id="PF03028"/>
    </source>
</evidence>
<dbReference type="FunFam" id="3.40.50.300:FF:000223">
    <property type="entry name" value="Dynein heavy chain 3, axonemal"/>
    <property type="match status" value="1"/>
</dbReference>
<dbReference type="GO" id="GO:0051959">
    <property type="term" value="F:dynein light intermediate chain binding"/>
    <property type="evidence" value="ECO:0007669"/>
    <property type="project" value="InterPro"/>
</dbReference>
<dbReference type="FunFam" id="3.40.50.300:FF:000362">
    <property type="entry name" value="Dynein, axonemal, heavy chain 6"/>
    <property type="match status" value="1"/>
</dbReference>
<evidence type="ECO:0000256" key="13">
    <source>
        <dbReference type="SAM" id="Coils"/>
    </source>
</evidence>
<evidence type="ECO:0000256" key="11">
    <source>
        <dbReference type="ARBA" id="ARBA00023212"/>
    </source>
</evidence>
<organism evidence="19 20">
    <name type="scientific">Candidula unifasciata</name>
    <dbReference type="NCBI Taxonomy" id="100452"/>
    <lineage>
        <taxon>Eukaryota</taxon>
        <taxon>Metazoa</taxon>
        <taxon>Spiralia</taxon>
        <taxon>Lophotrochozoa</taxon>
        <taxon>Mollusca</taxon>
        <taxon>Gastropoda</taxon>
        <taxon>Heterobranchia</taxon>
        <taxon>Euthyneura</taxon>
        <taxon>Panpulmonata</taxon>
        <taxon>Eupulmonata</taxon>
        <taxon>Stylommatophora</taxon>
        <taxon>Helicina</taxon>
        <taxon>Helicoidea</taxon>
        <taxon>Geomitridae</taxon>
        <taxon>Candidula</taxon>
    </lineage>
</organism>
<keyword evidence="10" id="KW-0505">Motor protein</keyword>
<evidence type="ECO:0000256" key="4">
    <source>
        <dbReference type="ARBA" id="ARBA00022701"/>
    </source>
</evidence>
<dbReference type="Pfam" id="PF18199">
    <property type="entry name" value="Dynein_C"/>
    <property type="match status" value="1"/>
</dbReference>
<dbReference type="InterPro" id="IPR042219">
    <property type="entry name" value="AAA_lid_11_sf"/>
</dbReference>
<keyword evidence="4" id="KW-0493">Microtubule</keyword>
<dbReference type="GO" id="GO:0030286">
    <property type="term" value="C:dynein complex"/>
    <property type="evidence" value="ECO:0007669"/>
    <property type="project" value="UniProtKB-KW"/>
</dbReference>
<dbReference type="Gene3D" id="3.40.50.300">
    <property type="entry name" value="P-loop containing nucleotide triphosphate hydrolases"/>
    <property type="match status" value="2"/>
</dbReference>
<keyword evidence="12" id="KW-0966">Cell projection</keyword>
<evidence type="ECO:0000259" key="16">
    <source>
        <dbReference type="Pfam" id="PF12781"/>
    </source>
</evidence>
<reference evidence="19" key="1">
    <citation type="submission" date="2021-04" db="EMBL/GenBank/DDBJ databases">
        <authorList>
            <consortium name="Molecular Ecology Group"/>
        </authorList>
    </citation>
    <scope>NUCLEOTIDE SEQUENCE</scope>
</reference>
<evidence type="ECO:0000256" key="9">
    <source>
        <dbReference type="ARBA" id="ARBA00023069"/>
    </source>
</evidence>
<keyword evidence="20" id="KW-1185">Reference proteome</keyword>
<evidence type="ECO:0000313" key="19">
    <source>
        <dbReference type="EMBL" id="CAG5132288.1"/>
    </source>
</evidence>
<dbReference type="OrthoDB" id="447173at2759"/>
<evidence type="ECO:0000256" key="5">
    <source>
        <dbReference type="ARBA" id="ARBA00022741"/>
    </source>
</evidence>
<dbReference type="FunFam" id="1.10.8.1220:FF:000001">
    <property type="entry name" value="Dynein axonemal heavy chain 5"/>
    <property type="match status" value="1"/>
</dbReference>
<dbReference type="InterPro" id="IPR041658">
    <property type="entry name" value="AAA_lid_11"/>
</dbReference>
<dbReference type="Proteomes" id="UP000678393">
    <property type="component" value="Unassembled WGS sequence"/>
</dbReference>
<dbReference type="Gene3D" id="1.10.8.720">
    <property type="entry name" value="Region D6 of dynein motor"/>
    <property type="match status" value="1"/>
</dbReference>
<keyword evidence="6" id="KW-0067">ATP-binding</keyword>
<dbReference type="GO" id="GO:0005874">
    <property type="term" value="C:microtubule"/>
    <property type="evidence" value="ECO:0007669"/>
    <property type="project" value="UniProtKB-KW"/>
</dbReference>
<keyword evidence="8 13" id="KW-0175">Coiled coil</keyword>
<evidence type="ECO:0000256" key="3">
    <source>
        <dbReference type="ARBA" id="ARBA00022490"/>
    </source>
</evidence>
<dbReference type="Gene3D" id="6.10.140.1060">
    <property type="match status" value="1"/>
</dbReference>
<feature type="domain" description="Dynein heavy chain ATP-binding dynein motor region" evidence="16">
    <location>
        <begin position="176"/>
        <end position="397"/>
    </location>
</feature>
<evidence type="ECO:0000256" key="2">
    <source>
        <dbReference type="ARBA" id="ARBA00008887"/>
    </source>
</evidence>
<dbReference type="FunFam" id="1.20.1270.280:FF:000001">
    <property type="entry name" value="dynein heavy chain 7, axonemal"/>
    <property type="match status" value="1"/>
</dbReference>
<keyword evidence="3" id="KW-0963">Cytoplasm</keyword>
<dbReference type="Pfam" id="PF12781">
    <property type="entry name" value="AAA_9"/>
    <property type="match status" value="1"/>
</dbReference>
<evidence type="ECO:0000313" key="20">
    <source>
        <dbReference type="Proteomes" id="UP000678393"/>
    </source>
</evidence>